<evidence type="ECO:0000313" key="5">
    <source>
        <dbReference type="Proteomes" id="UP000095023"/>
    </source>
</evidence>
<dbReference type="GO" id="GO:0004865">
    <property type="term" value="F:protein serine/threonine phosphatase inhibitor activity"/>
    <property type="evidence" value="ECO:0007669"/>
    <property type="project" value="UniProtKB-UniRule"/>
</dbReference>
<comment type="similarity">
    <text evidence="1 2">Belongs to the YPI1 family.</text>
</comment>
<dbReference type="EMBL" id="KV453843">
    <property type="protein sequence ID" value="ODV89611.1"/>
    <property type="molecule type" value="Genomic_DNA"/>
</dbReference>
<evidence type="ECO:0000256" key="3">
    <source>
        <dbReference type="SAM" id="MobiDB-lite"/>
    </source>
</evidence>
<name>A0A1E4TCX1_9ASCO</name>
<dbReference type="PANTHER" id="PTHR20835:SF0">
    <property type="entry name" value="E3 UBIQUITIN-PROTEIN LIGASE PPP1R11"/>
    <property type="match status" value="1"/>
</dbReference>
<evidence type="ECO:0000313" key="4">
    <source>
        <dbReference type="EMBL" id="ODV89611.1"/>
    </source>
</evidence>
<feature type="region of interest" description="Disordered" evidence="3">
    <location>
        <begin position="1"/>
        <end position="46"/>
    </location>
</feature>
<dbReference type="GO" id="GO:0005634">
    <property type="term" value="C:nucleus"/>
    <property type="evidence" value="ECO:0007669"/>
    <property type="project" value="UniProtKB-SubCell"/>
</dbReference>
<dbReference type="AlphaFoldDB" id="A0A1E4TCX1"/>
<dbReference type="GO" id="GO:0008157">
    <property type="term" value="F:protein phosphatase 1 binding"/>
    <property type="evidence" value="ECO:0007669"/>
    <property type="project" value="TreeGrafter"/>
</dbReference>
<protein>
    <recommendedName>
        <fullName evidence="2">Type 1 phosphatases regulator</fullName>
    </recommendedName>
</protein>
<dbReference type="GO" id="GO:0005977">
    <property type="term" value="P:glycogen metabolic process"/>
    <property type="evidence" value="ECO:0007669"/>
    <property type="project" value="EnsemblFungi"/>
</dbReference>
<dbReference type="PANTHER" id="PTHR20835">
    <property type="entry name" value="E3 UBIQUITIN-PROTEIN LIGASE PPP1R11-RELATED"/>
    <property type="match status" value="1"/>
</dbReference>
<dbReference type="GO" id="GO:0006873">
    <property type="term" value="P:intracellular monoatomic ion homeostasis"/>
    <property type="evidence" value="ECO:0007669"/>
    <property type="project" value="EnsemblFungi"/>
</dbReference>
<dbReference type="GO" id="GO:0000164">
    <property type="term" value="C:protein phosphatase type 1 complex"/>
    <property type="evidence" value="ECO:0007669"/>
    <property type="project" value="EnsemblFungi"/>
</dbReference>
<keyword evidence="5" id="KW-1185">Reference proteome</keyword>
<reference evidence="5" key="1">
    <citation type="submission" date="2016-02" db="EMBL/GenBank/DDBJ databases">
        <title>Comparative genomics of biotechnologically important yeasts.</title>
        <authorList>
            <consortium name="DOE Joint Genome Institute"/>
            <person name="Riley R."/>
            <person name="Haridas S."/>
            <person name="Wolfe K.H."/>
            <person name="Lopes M.R."/>
            <person name="Hittinger C.T."/>
            <person name="Goker M."/>
            <person name="Salamov A."/>
            <person name="Wisecaver J."/>
            <person name="Long T.M."/>
            <person name="Aerts A.L."/>
            <person name="Barry K."/>
            <person name="Choi C."/>
            <person name="Clum A."/>
            <person name="Coughlan A.Y."/>
            <person name="Deshpande S."/>
            <person name="Douglass A.P."/>
            <person name="Hanson S.J."/>
            <person name="Klenk H.-P."/>
            <person name="Labutti K."/>
            <person name="Lapidus A."/>
            <person name="Lindquist E."/>
            <person name="Lipzen A."/>
            <person name="Meier-Kolthoff J.P."/>
            <person name="Ohm R.A."/>
            <person name="Otillar R.P."/>
            <person name="Pangilinan J."/>
            <person name="Peng Y."/>
            <person name="Rokas A."/>
            <person name="Rosa C.A."/>
            <person name="Scheuner C."/>
            <person name="Sibirny A.A."/>
            <person name="Slot J.C."/>
            <person name="Stielow J.B."/>
            <person name="Sun H."/>
            <person name="Kurtzman C.P."/>
            <person name="Blackwell M."/>
            <person name="Jeffries T.W."/>
            <person name="Grigoriev I.V."/>
        </authorList>
    </citation>
    <scope>NUCLEOTIDE SEQUENCE [LARGE SCALE GENOMIC DNA]</scope>
    <source>
        <strain evidence="5">NRRL Y-17796</strain>
    </source>
</reference>
<feature type="region of interest" description="Disordered" evidence="3">
    <location>
        <begin position="73"/>
        <end position="123"/>
    </location>
</feature>
<comment type="function">
    <text evidence="2">Regulator of type 1 phosphatases which maintains protein phosphatase activity under strict control.</text>
</comment>
<dbReference type="GO" id="GO:1900180">
    <property type="term" value="P:regulation of protein localization to nucleus"/>
    <property type="evidence" value="ECO:0007669"/>
    <property type="project" value="EnsemblFungi"/>
</dbReference>
<dbReference type="GO" id="GO:0072542">
    <property type="term" value="F:protein phosphatase activator activity"/>
    <property type="evidence" value="ECO:0007669"/>
    <property type="project" value="EnsemblFungi"/>
</dbReference>
<evidence type="ECO:0000256" key="2">
    <source>
        <dbReference type="RuleBase" id="RU367162"/>
    </source>
</evidence>
<keyword evidence="2" id="KW-0539">Nucleus</keyword>
<dbReference type="Pfam" id="PF07491">
    <property type="entry name" value="PPI_Ypi1"/>
    <property type="match status" value="1"/>
</dbReference>
<proteinExistence type="inferred from homology"/>
<dbReference type="Proteomes" id="UP000095023">
    <property type="component" value="Unassembled WGS sequence"/>
</dbReference>
<comment type="subcellular location">
    <subcellularLocation>
        <location evidence="2">Nucleus</location>
    </subcellularLocation>
</comment>
<dbReference type="OrthoDB" id="307488at2759"/>
<accession>A0A1E4TCX1</accession>
<gene>
    <name evidence="4" type="ORF">CANCADRAFT_46027</name>
</gene>
<organism evidence="4 5">
    <name type="scientific">Tortispora caseinolytica NRRL Y-17796</name>
    <dbReference type="NCBI Taxonomy" id="767744"/>
    <lineage>
        <taxon>Eukaryota</taxon>
        <taxon>Fungi</taxon>
        <taxon>Dikarya</taxon>
        <taxon>Ascomycota</taxon>
        <taxon>Saccharomycotina</taxon>
        <taxon>Trigonopsidomycetes</taxon>
        <taxon>Trigonopsidales</taxon>
        <taxon>Trigonopsidaceae</taxon>
        <taxon>Tortispora</taxon>
    </lineage>
</organism>
<evidence type="ECO:0000256" key="1">
    <source>
        <dbReference type="ARBA" id="ARBA00005605"/>
    </source>
</evidence>
<sequence>MAQNIRVRDQSGTQTQIEEPRQLHLTGEAHQQQQQQAEDTSSRRTVRWVEDTVDNEHLNKKKSKICCIYHRPKAFDESSDEDSSSSDSDSSSSDEEDCSNHNCNHRPPSPNSYEKPPKPLSSQ</sequence>
<dbReference type="GO" id="GO:0007094">
    <property type="term" value="P:mitotic spindle assembly checkpoint signaling"/>
    <property type="evidence" value="ECO:0007669"/>
    <property type="project" value="EnsemblFungi"/>
</dbReference>
<dbReference type="InterPro" id="IPR011107">
    <property type="entry name" value="PPI_Ypi1"/>
</dbReference>